<evidence type="ECO:0008006" key="2">
    <source>
        <dbReference type="Google" id="ProtNLM"/>
    </source>
</evidence>
<comment type="caution">
    <text evidence="1">The sequence shown here is derived from an EMBL/GenBank/DDBJ whole genome shotgun (WGS) entry which is preliminary data.</text>
</comment>
<dbReference type="EMBL" id="LAZR01000320">
    <property type="protein sequence ID" value="KKN74777.1"/>
    <property type="molecule type" value="Genomic_DNA"/>
</dbReference>
<protein>
    <recommendedName>
        <fullName evidence="2">DUF3168 domain-containing protein</fullName>
    </recommendedName>
</protein>
<proteinExistence type="predicted"/>
<gene>
    <name evidence="1" type="ORF">LCGC14_0386700</name>
</gene>
<accession>A0A0F9TIS6</accession>
<dbReference type="AlphaFoldDB" id="A0A0F9TIS6"/>
<organism evidence="1">
    <name type="scientific">marine sediment metagenome</name>
    <dbReference type="NCBI Taxonomy" id="412755"/>
    <lineage>
        <taxon>unclassified sequences</taxon>
        <taxon>metagenomes</taxon>
        <taxon>ecological metagenomes</taxon>
    </lineage>
</organism>
<sequence length="133" mass="14016">MAFTTYAAFVPTLMDISVSGVTTKLDEPPTQLSGGLPLMYPRLPTGHGEIVAFDVSSGLLEATCELVIVIEPVLQNLQAVNFAAALSLMDALDTGLRAGADGVGIDSWEMRIVEETIGDTAYWLLITAVEASG</sequence>
<reference evidence="1" key="1">
    <citation type="journal article" date="2015" name="Nature">
        <title>Complex archaea that bridge the gap between prokaryotes and eukaryotes.</title>
        <authorList>
            <person name="Spang A."/>
            <person name="Saw J.H."/>
            <person name="Jorgensen S.L."/>
            <person name="Zaremba-Niedzwiedzka K."/>
            <person name="Martijn J."/>
            <person name="Lind A.E."/>
            <person name="van Eijk R."/>
            <person name="Schleper C."/>
            <person name="Guy L."/>
            <person name="Ettema T.J."/>
        </authorList>
    </citation>
    <scope>NUCLEOTIDE SEQUENCE</scope>
</reference>
<name>A0A0F9TIS6_9ZZZZ</name>
<evidence type="ECO:0000313" key="1">
    <source>
        <dbReference type="EMBL" id="KKN74777.1"/>
    </source>
</evidence>